<name>A0A2T3LA51_9GAMM</name>
<gene>
    <name evidence="1" type="ORF">C9J47_06575</name>
</gene>
<reference evidence="1 2" key="1">
    <citation type="submission" date="2018-03" db="EMBL/GenBank/DDBJ databases">
        <title>Whole genome sequencing of Histamine producing bacteria.</title>
        <authorList>
            <person name="Butler K."/>
        </authorList>
    </citation>
    <scope>NUCLEOTIDE SEQUENCE [LARGE SCALE GENOMIC DNA]</scope>
    <source>
        <strain evidence="1 2">ATCC 19614</strain>
    </source>
</reference>
<evidence type="ECO:0000313" key="2">
    <source>
        <dbReference type="Proteomes" id="UP000241803"/>
    </source>
</evidence>
<comment type="caution">
    <text evidence="1">The sequence shown here is derived from an EMBL/GenBank/DDBJ whole genome shotgun (WGS) entry which is preliminary data.</text>
</comment>
<proteinExistence type="predicted"/>
<keyword evidence="2" id="KW-1185">Reference proteome</keyword>
<dbReference type="RefSeq" id="WP_107252809.1">
    <property type="nucleotide sequence ID" value="NZ_PYOC01000002.1"/>
</dbReference>
<dbReference type="Proteomes" id="UP000241803">
    <property type="component" value="Unassembled WGS sequence"/>
</dbReference>
<dbReference type="AlphaFoldDB" id="A0A2T3LA51"/>
<protein>
    <submittedName>
        <fullName evidence="1">Uncharacterized protein</fullName>
    </submittedName>
</protein>
<evidence type="ECO:0000313" key="1">
    <source>
        <dbReference type="EMBL" id="PSV48198.1"/>
    </source>
</evidence>
<organism evidence="1 2">
    <name type="scientific">Photobacterium indicum</name>
    <dbReference type="NCBI Taxonomy" id="81447"/>
    <lineage>
        <taxon>Bacteria</taxon>
        <taxon>Pseudomonadati</taxon>
        <taxon>Pseudomonadota</taxon>
        <taxon>Gammaproteobacteria</taxon>
        <taxon>Vibrionales</taxon>
        <taxon>Vibrionaceae</taxon>
        <taxon>Photobacterium</taxon>
    </lineage>
</organism>
<dbReference type="EMBL" id="PYOC01000002">
    <property type="protein sequence ID" value="PSV48198.1"/>
    <property type="molecule type" value="Genomic_DNA"/>
</dbReference>
<sequence>MEYQHFQALIKDALSDGVIFYYPGGGSSKVQQVLVYKVGYTRSKSTIYLSIPDMFSTFTEFSGSSITSNDLKRFMPEVYDSKALPAGNSCNCAFFFMVINSIGLAGNINGKGVRGNPFGIILK</sequence>
<accession>A0A2T3LA51</accession>